<evidence type="ECO:0000256" key="15">
    <source>
        <dbReference type="RuleBase" id="RU003357"/>
    </source>
</evidence>
<dbReference type="CDD" id="cd01347">
    <property type="entry name" value="ligand_gated_channel"/>
    <property type="match status" value="1"/>
</dbReference>
<evidence type="ECO:0000256" key="9">
    <source>
        <dbReference type="ARBA" id="ARBA00023065"/>
    </source>
</evidence>
<evidence type="ECO:0000313" key="18">
    <source>
        <dbReference type="EMBL" id="MFD2967277.1"/>
    </source>
</evidence>
<dbReference type="Gene3D" id="2.170.130.10">
    <property type="entry name" value="TonB-dependent receptor, plug domain"/>
    <property type="match status" value="1"/>
</dbReference>
<evidence type="ECO:0000256" key="4">
    <source>
        <dbReference type="ARBA" id="ARBA00022452"/>
    </source>
</evidence>
<protein>
    <submittedName>
        <fullName evidence="18">TonB-dependent siderophore receptor</fullName>
    </submittedName>
</protein>
<dbReference type="Pfam" id="PF00593">
    <property type="entry name" value="TonB_dep_Rec_b-barrel"/>
    <property type="match status" value="1"/>
</dbReference>
<dbReference type="SUPFAM" id="SSF49464">
    <property type="entry name" value="Carboxypeptidase regulatory domain-like"/>
    <property type="match status" value="1"/>
</dbReference>
<name>A0ABW6BEE3_9SPHI</name>
<dbReference type="InterPro" id="IPR036942">
    <property type="entry name" value="Beta-barrel_TonB_sf"/>
</dbReference>
<evidence type="ECO:0000256" key="5">
    <source>
        <dbReference type="ARBA" id="ARBA00022496"/>
    </source>
</evidence>
<keyword evidence="19" id="KW-1185">Reference proteome</keyword>
<evidence type="ECO:0000259" key="16">
    <source>
        <dbReference type="Pfam" id="PF00593"/>
    </source>
</evidence>
<evidence type="ECO:0000256" key="12">
    <source>
        <dbReference type="ARBA" id="ARBA00023170"/>
    </source>
</evidence>
<evidence type="ECO:0000256" key="1">
    <source>
        <dbReference type="ARBA" id="ARBA00004571"/>
    </source>
</evidence>
<dbReference type="PANTHER" id="PTHR32552:SF68">
    <property type="entry name" value="FERRICHROME OUTER MEMBRANE TRANSPORTER_PHAGE RECEPTOR"/>
    <property type="match status" value="1"/>
</dbReference>
<keyword evidence="13 14" id="KW-0998">Cell outer membrane</keyword>
<comment type="caution">
    <text evidence="18">The sequence shown here is derived from an EMBL/GenBank/DDBJ whole genome shotgun (WGS) entry which is preliminary data.</text>
</comment>
<dbReference type="InterPro" id="IPR039426">
    <property type="entry name" value="TonB-dep_rcpt-like"/>
</dbReference>
<dbReference type="InterPro" id="IPR010105">
    <property type="entry name" value="TonB_sidphr_rcpt"/>
</dbReference>
<dbReference type="NCBIfam" id="TIGR01783">
    <property type="entry name" value="TonB-siderophor"/>
    <property type="match status" value="1"/>
</dbReference>
<dbReference type="Pfam" id="PF13620">
    <property type="entry name" value="CarboxypepD_reg"/>
    <property type="match status" value="1"/>
</dbReference>
<dbReference type="Pfam" id="PF07715">
    <property type="entry name" value="Plug"/>
    <property type="match status" value="1"/>
</dbReference>
<keyword evidence="10 15" id="KW-0798">TonB box</keyword>
<keyword evidence="3 14" id="KW-0813">Transport</keyword>
<evidence type="ECO:0000256" key="6">
    <source>
        <dbReference type="ARBA" id="ARBA00022692"/>
    </source>
</evidence>
<dbReference type="InterPro" id="IPR012910">
    <property type="entry name" value="Plug_dom"/>
</dbReference>
<dbReference type="SUPFAM" id="SSF56935">
    <property type="entry name" value="Porins"/>
    <property type="match status" value="1"/>
</dbReference>
<dbReference type="PANTHER" id="PTHR32552">
    <property type="entry name" value="FERRICHROME IRON RECEPTOR-RELATED"/>
    <property type="match status" value="1"/>
</dbReference>
<feature type="domain" description="TonB-dependent receptor-like beta-barrel" evidence="16">
    <location>
        <begin position="412"/>
        <end position="883"/>
    </location>
</feature>
<keyword evidence="9" id="KW-0406">Ion transport</keyword>
<dbReference type="PROSITE" id="PS52016">
    <property type="entry name" value="TONB_DEPENDENT_REC_3"/>
    <property type="match status" value="1"/>
</dbReference>
<dbReference type="EMBL" id="JBHUPB010000005">
    <property type="protein sequence ID" value="MFD2967277.1"/>
    <property type="molecule type" value="Genomic_DNA"/>
</dbReference>
<proteinExistence type="inferred from homology"/>
<evidence type="ECO:0000256" key="10">
    <source>
        <dbReference type="ARBA" id="ARBA00023077"/>
    </source>
</evidence>
<comment type="similarity">
    <text evidence="2 14 15">Belongs to the TonB-dependent receptor family.</text>
</comment>
<dbReference type="Gene3D" id="2.40.170.20">
    <property type="entry name" value="TonB-dependent receptor, beta-barrel domain"/>
    <property type="match status" value="1"/>
</dbReference>
<keyword evidence="11 14" id="KW-0472">Membrane</keyword>
<keyword evidence="8" id="KW-0408">Iron</keyword>
<dbReference type="Proteomes" id="UP001597525">
    <property type="component" value="Unassembled WGS sequence"/>
</dbReference>
<keyword evidence="4 14" id="KW-1134">Transmembrane beta strand</keyword>
<accession>A0ABW6BEE3</accession>
<feature type="domain" description="TonB-dependent receptor plug" evidence="17">
    <location>
        <begin position="228"/>
        <end position="326"/>
    </location>
</feature>
<evidence type="ECO:0000256" key="13">
    <source>
        <dbReference type="ARBA" id="ARBA00023237"/>
    </source>
</evidence>
<dbReference type="Gene3D" id="2.60.40.1120">
    <property type="entry name" value="Carboxypeptidase-like, regulatory domain"/>
    <property type="match status" value="1"/>
</dbReference>
<dbReference type="InterPro" id="IPR037066">
    <property type="entry name" value="Plug_dom_sf"/>
</dbReference>
<dbReference type="RefSeq" id="WP_320185034.1">
    <property type="nucleotide sequence ID" value="NZ_CP138332.1"/>
</dbReference>
<reference evidence="19" key="1">
    <citation type="journal article" date="2019" name="Int. J. Syst. Evol. Microbiol.">
        <title>The Global Catalogue of Microorganisms (GCM) 10K type strain sequencing project: providing services to taxonomists for standard genome sequencing and annotation.</title>
        <authorList>
            <consortium name="The Broad Institute Genomics Platform"/>
            <consortium name="The Broad Institute Genome Sequencing Center for Infectious Disease"/>
            <person name="Wu L."/>
            <person name="Ma J."/>
        </authorList>
    </citation>
    <scope>NUCLEOTIDE SEQUENCE [LARGE SCALE GENOMIC DNA]</scope>
    <source>
        <strain evidence="19">KCTC 22814</strain>
    </source>
</reference>
<evidence type="ECO:0000313" key="19">
    <source>
        <dbReference type="Proteomes" id="UP001597525"/>
    </source>
</evidence>
<keyword evidence="6 14" id="KW-0812">Transmembrane</keyword>
<evidence type="ECO:0000256" key="3">
    <source>
        <dbReference type="ARBA" id="ARBA00022448"/>
    </source>
</evidence>
<gene>
    <name evidence="18" type="ORF">ACFS7Y_07755</name>
</gene>
<dbReference type="InterPro" id="IPR000531">
    <property type="entry name" value="Beta-barrel_TonB"/>
</dbReference>
<keyword evidence="5" id="KW-0410">Iron transport</keyword>
<evidence type="ECO:0000256" key="11">
    <source>
        <dbReference type="ARBA" id="ARBA00023136"/>
    </source>
</evidence>
<evidence type="ECO:0000256" key="8">
    <source>
        <dbReference type="ARBA" id="ARBA00023004"/>
    </source>
</evidence>
<sequence length="914" mass="102434">MNPFSDSPSYRCNKTKLLLLSVLLSLLSISIYAQQQPILDQPVSLQLRRATKTEALDALAVAAGVSISYSGSEIDGSTRATYAINGKTLRAAINEILGAALDDLLVSERTITIRIKDTPTRVRGKLTDDQGIAISYATITLDQKISIQTDEDGNFSISMSPGRHHITASSLGYSSKQINYHTAQKTKSLHIVLQPDVAALQSVEIYGQKDQAYRADRSFIGSKVESKLQELPQAVSVVTKELIADQGAVRIGDIIKNLSGVSPFSSYDDMVIRGFRIEGNKNTQLINGMRSFTGYWKQPMVNYLERVEVLKGPSSVLFGNSSPGGVINRVTKKPLDEDRKSLQFSVGSFDAVRAFADFTGPMTKDKTLLYRLNLGYEDAESFRDLLFDKNIVIAPSFSFVPNENTSINFDMLYNDSKSRLDRAQAVFADGDLYSTPISRTMNATNDYLNEKNFTVTASLSHRFSERLSFNASYMKTGYSEDLLEHRSINTYAKDGAGTDLNNMVFRHLWMRKSYRYMDNATAFLNYRLPGKRLAHNLILGYDYAQMKVPLGGSQMTATGYRNSDNTGFIANYDPTKKDLYLLDPQTGNPVPNVPAYDLNDPIKSHEMQDVSKYFFTSSTVQPTFYSLNSLYLQDQLTAGKFKLLLGLRYERYSDLLNYKTLEEDQVRQSVFLPRLGVVYEINQQINAYATYVEGYNPQTASALANPNAGGPFDPLENNMVEVGLKTSWFDHRLDITSSVYKIDQRNTLYPALDSDNPERLEQIGKERSTGFELDVQGRILPNWSIVASYAYNDAQILESANDYDLDVQKPNAPKNSANLWMRYNLSNGLFQGVGVAFGINYVDQRNLRIRSSGKQTIPAYTIANAAIYYKVKKVLIQANLNNITGKTYWVGGYDYVRLFPGAPRNFLLTLGYQF</sequence>
<keyword evidence="12 18" id="KW-0675">Receptor</keyword>
<evidence type="ECO:0000256" key="7">
    <source>
        <dbReference type="ARBA" id="ARBA00022729"/>
    </source>
</evidence>
<evidence type="ECO:0000259" key="17">
    <source>
        <dbReference type="Pfam" id="PF07715"/>
    </source>
</evidence>
<organism evidence="18 19">
    <name type="scientific">Sphingobacterium bambusae</name>
    <dbReference type="NCBI Taxonomy" id="662858"/>
    <lineage>
        <taxon>Bacteria</taxon>
        <taxon>Pseudomonadati</taxon>
        <taxon>Bacteroidota</taxon>
        <taxon>Sphingobacteriia</taxon>
        <taxon>Sphingobacteriales</taxon>
        <taxon>Sphingobacteriaceae</taxon>
        <taxon>Sphingobacterium</taxon>
    </lineage>
</organism>
<evidence type="ECO:0000256" key="2">
    <source>
        <dbReference type="ARBA" id="ARBA00009810"/>
    </source>
</evidence>
<keyword evidence="7" id="KW-0732">Signal</keyword>
<evidence type="ECO:0000256" key="14">
    <source>
        <dbReference type="PROSITE-ProRule" id="PRU01360"/>
    </source>
</evidence>
<comment type="subcellular location">
    <subcellularLocation>
        <location evidence="1 14">Cell outer membrane</location>
        <topology evidence="1 14">Multi-pass membrane protein</topology>
    </subcellularLocation>
</comment>
<dbReference type="InterPro" id="IPR008969">
    <property type="entry name" value="CarboxyPept-like_regulatory"/>
</dbReference>